<evidence type="ECO:0000256" key="1">
    <source>
        <dbReference type="ARBA" id="ARBA00009986"/>
    </source>
</evidence>
<name>A0AAJ2K0U7_9BACL</name>
<dbReference type="PROSITE" id="PS00687">
    <property type="entry name" value="ALDEHYDE_DEHYDR_GLU"/>
    <property type="match status" value="1"/>
</dbReference>
<dbReference type="InterPro" id="IPR029510">
    <property type="entry name" value="Ald_DH_CS_GLU"/>
</dbReference>
<comment type="caution">
    <text evidence="7">The sequence shown here is derived from an EMBL/GenBank/DDBJ whole genome shotgun (WGS) entry which is preliminary data.</text>
</comment>
<dbReference type="Gene3D" id="3.40.309.10">
    <property type="entry name" value="Aldehyde Dehydrogenase, Chain A, domain 2"/>
    <property type="match status" value="1"/>
</dbReference>
<dbReference type="FunFam" id="3.40.605.10:FF:000011">
    <property type="entry name" value="ALD5p Mitochondrial aldehyde dehydrogenase"/>
    <property type="match status" value="1"/>
</dbReference>
<dbReference type="Gene3D" id="3.40.605.10">
    <property type="entry name" value="Aldehyde Dehydrogenase, Chain A, domain 1"/>
    <property type="match status" value="1"/>
</dbReference>
<dbReference type="InterPro" id="IPR016163">
    <property type="entry name" value="Ald_DH_C"/>
</dbReference>
<evidence type="ECO:0000256" key="4">
    <source>
        <dbReference type="PROSITE-ProRule" id="PRU10007"/>
    </source>
</evidence>
<dbReference type="Proteomes" id="UP001250538">
    <property type="component" value="Unassembled WGS sequence"/>
</dbReference>
<evidence type="ECO:0000313" key="8">
    <source>
        <dbReference type="Proteomes" id="UP001250538"/>
    </source>
</evidence>
<dbReference type="InterPro" id="IPR016162">
    <property type="entry name" value="Ald_DH_N"/>
</dbReference>
<reference evidence="8" key="1">
    <citation type="submission" date="2023-09" db="EMBL/GenBank/DDBJ databases">
        <title>Paenibacillus sp. chi10 Genome sequencing and assembly.</title>
        <authorList>
            <person name="Kim I."/>
        </authorList>
    </citation>
    <scope>NUCLEOTIDE SEQUENCE [LARGE SCALE GENOMIC DNA]</scope>
    <source>
        <strain evidence="8">chi10</strain>
    </source>
</reference>
<comment type="similarity">
    <text evidence="1 5">Belongs to the aldehyde dehydrogenase family.</text>
</comment>
<dbReference type="FunFam" id="3.40.605.10:FF:000026">
    <property type="entry name" value="Aldehyde dehydrogenase, putative"/>
    <property type="match status" value="1"/>
</dbReference>
<evidence type="ECO:0000313" key="7">
    <source>
        <dbReference type="EMBL" id="MDT8978037.1"/>
    </source>
</evidence>
<protein>
    <submittedName>
        <fullName evidence="7">Aldehyde dehydrogenase family protein</fullName>
    </submittedName>
</protein>
<keyword evidence="2 5" id="KW-0560">Oxidoreductase</keyword>
<organism evidence="7 8">
    <name type="scientific">Paenibacillus suaedae</name>
    <dbReference type="NCBI Taxonomy" id="3077233"/>
    <lineage>
        <taxon>Bacteria</taxon>
        <taxon>Bacillati</taxon>
        <taxon>Bacillota</taxon>
        <taxon>Bacilli</taxon>
        <taxon>Bacillales</taxon>
        <taxon>Paenibacillaceae</taxon>
        <taxon>Paenibacillus</taxon>
    </lineage>
</organism>
<gene>
    <name evidence="7" type="ORF">RQP50_17570</name>
</gene>
<evidence type="ECO:0000256" key="3">
    <source>
        <dbReference type="ARBA" id="ARBA00023027"/>
    </source>
</evidence>
<evidence type="ECO:0000259" key="6">
    <source>
        <dbReference type="Pfam" id="PF00171"/>
    </source>
</evidence>
<evidence type="ECO:0000256" key="5">
    <source>
        <dbReference type="RuleBase" id="RU003345"/>
    </source>
</evidence>
<feature type="active site" evidence="4">
    <location>
        <position position="282"/>
    </location>
</feature>
<dbReference type="Pfam" id="PF00171">
    <property type="entry name" value="Aldedh"/>
    <property type="match status" value="1"/>
</dbReference>
<dbReference type="PANTHER" id="PTHR11699">
    <property type="entry name" value="ALDEHYDE DEHYDROGENASE-RELATED"/>
    <property type="match status" value="1"/>
</dbReference>
<dbReference type="FunFam" id="3.40.309.10:FF:000001">
    <property type="entry name" value="Mitochondrial aldehyde dehydrogenase 2"/>
    <property type="match status" value="1"/>
</dbReference>
<keyword evidence="3" id="KW-0520">NAD</keyword>
<dbReference type="CDD" id="cd07091">
    <property type="entry name" value="ALDH_F1-2_Ald2-like"/>
    <property type="match status" value="1"/>
</dbReference>
<dbReference type="InterPro" id="IPR015590">
    <property type="entry name" value="Aldehyde_DH_dom"/>
</dbReference>
<sequence>MYKLLTTVPIPNRRSDCILSQIQISPKVEAFLQGTKKLFINGEWTESAKNNVFSSMNPATGEVLAVVAEAQEEDVDRAVQAARDAFDHGEWSRMSGADRSRLIYKLADLIESNKQELAELETLDNGKPLRETLAADLPLTIEHFRYYAGWATKNVGQTIPTAGNFLTYTRHEPVGVVGQIIPWNFPLLMAAWKLGAALATGCTVVLKPAEQTPLSALYLAQLIQEAGFPPGVVNVIPGFGETAGAPLVQHPHVDKIAFTGSTVVGKSIMQEAAHSLKKVTLELGGKSPNIILPDADLSRAVPGALSGITFNQGQVCSAGSRLYVQKKLYDNVVADLASEAKRIRVGAGLDLDTEMGPLVSSEQHDVVQRYIEAGRAAGAELVTGGSVPYNQGYFIEPTVFAQVDPQMTIAREEIFGPVIAALPYDTLDDLIEQANQSDYGLASGVWTQDLKSAHYLASKLRAGTVWINCYNVFDAAAPFGGYKQSGIGREMGSYALDNYTEVKTVWVNLD</sequence>
<evidence type="ECO:0000256" key="2">
    <source>
        <dbReference type="ARBA" id="ARBA00023002"/>
    </source>
</evidence>
<keyword evidence="8" id="KW-1185">Reference proteome</keyword>
<accession>A0AAJ2K0U7</accession>
<dbReference type="AlphaFoldDB" id="A0AAJ2K0U7"/>
<dbReference type="InterPro" id="IPR016161">
    <property type="entry name" value="Ald_DH/histidinol_DH"/>
</dbReference>
<dbReference type="GO" id="GO:0016620">
    <property type="term" value="F:oxidoreductase activity, acting on the aldehyde or oxo group of donors, NAD or NADP as acceptor"/>
    <property type="evidence" value="ECO:0007669"/>
    <property type="project" value="InterPro"/>
</dbReference>
<dbReference type="GO" id="GO:0019752">
    <property type="term" value="P:carboxylic acid metabolic process"/>
    <property type="evidence" value="ECO:0007669"/>
    <property type="project" value="UniProtKB-ARBA"/>
</dbReference>
<feature type="domain" description="Aldehyde dehydrogenase" evidence="6">
    <location>
        <begin position="44"/>
        <end position="505"/>
    </location>
</feature>
<dbReference type="SUPFAM" id="SSF53720">
    <property type="entry name" value="ALDH-like"/>
    <property type="match status" value="1"/>
</dbReference>
<proteinExistence type="inferred from homology"/>
<dbReference type="EMBL" id="JAVYAA010000004">
    <property type="protein sequence ID" value="MDT8978037.1"/>
    <property type="molecule type" value="Genomic_DNA"/>
</dbReference>